<evidence type="ECO:0000313" key="2">
    <source>
        <dbReference type="EMBL" id="BAS80829.1"/>
    </source>
</evidence>
<proteinExistence type="predicted"/>
<organism evidence="2 3">
    <name type="scientific">Oryza sativa subsp. japonica</name>
    <name type="common">Rice</name>
    <dbReference type="NCBI Taxonomy" id="39947"/>
    <lineage>
        <taxon>Eukaryota</taxon>
        <taxon>Viridiplantae</taxon>
        <taxon>Streptophyta</taxon>
        <taxon>Embryophyta</taxon>
        <taxon>Tracheophyta</taxon>
        <taxon>Spermatophyta</taxon>
        <taxon>Magnoliopsida</taxon>
        <taxon>Liliopsida</taxon>
        <taxon>Poales</taxon>
        <taxon>Poaceae</taxon>
        <taxon>BOP clade</taxon>
        <taxon>Oryzoideae</taxon>
        <taxon>Oryzeae</taxon>
        <taxon>Oryzinae</taxon>
        <taxon>Oryza</taxon>
        <taxon>Oryza sativa</taxon>
    </lineage>
</organism>
<sequence>MMINMLNIFALEVLVANGLVCVGCQSYHHSRPHFHSVCHGCQHFLTLFHCVNWIDQQSHLMQNRTQTSSPHLTGQSQLTSSRTIIGIRCNRSSIVMDTKLTSKL</sequence>
<dbReference type="AlphaFoldDB" id="A0A0P0VPK6"/>
<evidence type="ECO:0000256" key="1">
    <source>
        <dbReference type="SAM" id="SignalP"/>
    </source>
</evidence>
<dbReference type="InParanoid" id="A0A0P0VPK6"/>
<feature type="chain" id="PRO_5006056408" evidence="1">
    <location>
        <begin position="19"/>
        <end position="104"/>
    </location>
</feature>
<accession>A0A0P0VPK6</accession>
<gene>
    <name evidence="2" type="ordered locus">Os02g0738950</name>
    <name evidence="2" type="ORF">OSNPB_020738950</name>
</gene>
<reference evidence="3" key="1">
    <citation type="journal article" date="2005" name="Nature">
        <title>The map-based sequence of the rice genome.</title>
        <authorList>
            <consortium name="International rice genome sequencing project (IRGSP)"/>
            <person name="Matsumoto T."/>
            <person name="Wu J."/>
            <person name="Kanamori H."/>
            <person name="Katayose Y."/>
            <person name="Fujisawa M."/>
            <person name="Namiki N."/>
            <person name="Mizuno H."/>
            <person name="Yamamoto K."/>
            <person name="Antonio B.A."/>
            <person name="Baba T."/>
            <person name="Sakata K."/>
            <person name="Nagamura Y."/>
            <person name="Aoki H."/>
            <person name="Arikawa K."/>
            <person name="Arita K."/>
            <person name="Bito T."/>
            <person name="Chiden Y."/>
            <person name="Fujitsuka N."/>
            <person name="Fukunaka R."/>
            <person name="Hamada M."/>
            <person name="Harada C."/>
            <person name="Hayashi A."/>
            <person name="Hijishita S."/>
            <person name="Honda M."/>
            <person name="Hosokawa S."/>
            <person name="Ichikawa Y."/>
            <person name="Idonuma A."/>
            <person name="Iijima M."/>
            <person name="Ikeda M."/>
            <person name="Ikeno M."/>
            <person name="Ito K."/>
            <person name="Ito S."/>
            <person name="Ito T."/>
            <person name="Ito Y."/>
            <person name="Ito Y."/>
            <person name="Iwabuchi A."/>
            <person name="Kamiya K."/>
            <person name="Karasawa W."/>
            <person name="Kurita K."/>
            <person name="Katagiri S."/>
            <person name="Kikuta A."/>
            <person name="Kobayashi H."/>
            <person name="Kobayashi N."/>
            <person name="Machita K."/>
            <person name="Maehara T."/>
            <person name="Masukawa M."/>
            <person name="Mizubayashi T."/>
            <person name="Mukai Y."/>
            <person name="Nagasaki H."/>
            <person name="Nagata Y."/>
            <person name="Naito S."/>
            <person name="Nakashima M."/>
            <person name="Nakama Y."/>
            <person name="Nakamichi Y."/>
            <person name="Nakamura M."/>
            <person name="Meguro A."/>
            <person name="Negishi M."/>
            <person name="Ohta I."/>
            <person name="Ohta T."/>
            <person name="Okamoto M."/>
            <person name="Ono N."/>
            <person name="Saji S."/>
            <person name="Sakaguchi M."/>
            <person name="Sakai K."/>
            <person name="Shibata M."/>
            <person name="Shimokawa T."/>
            <person name="Song J."/>
            <person name="Takazaki Y."/>
            <person name="Terasawa K."/>
            <person name="Tsugane M."/>
            <person name="Tsuji K."/>
            <person name="Ueda S."/>
            <person name="Waki K."/>
            <person name="Yamagata H."/>
            <person name="Yamamoto M."/>
            <person name="Yamamoto S."/>
            <person name="Yamane H."/>
            <person name="Yoshiki S."/>
            <person name="Yoshihara R."/>
            <person name="Yukawa K."/>
            <person name="Zhong H."/>
            <person name="Yano M."/>
            <person name="Yuan Q."/>
            <person name="Ouyang S."/>
            <person name="Liu J."/>
            <person name="Jones K.M."/>
            <person name="Gansberger K."/>
            <person name="Moffat K."/>
            <person name="Hill J."/>
            <person name="Bera J."/>
            <person name="Fadrosh D."/>
            <person name="Jin S."/>
            <person name="Johri S."/>
            <person name="Kim M."/>
            <person name="Overton L."/>
            <person name="Reardon M."/>
            <person name="Tsitrin T."/>
            <person name="Vuong H."/>
            <person name="Weaver B."/>
            <person name="Ciecko A."/>
            <person name="Tallon L."/>
            <person name="Jackson J."/>
            <person name="Pai G."/>
            <person name="Aken S.V."/>
            <person name="Utterback T."/>
            <person name="Reidmuller S."/>
            <person name="Feldblyum T."/>
            <person name="Hsiao J."/>
            <person name="Zismann V."/>
            <person name="Iobst S."/>
            <person name="de Vazeille A.R."/>
            <person name="Buell C.R."/>
            <person name="Ying K."/>
            <person name="Li Y."/>
            <person name="Lu T."/>
            <person name="Huang Y."/>
            <person name="Zhao Q."/>
            <person name="Feng Q."/>
            <person name="Zhang L."/>
            <person name="Zhu J."/>
            <person name="Weng Q."/>
            <person name="Mu J."/>
            <person name="Lu Y."/>
            <person name="Fan D."/>
            <person name="Liu Y."/>
            <person name="Guan J."/>
            <person name="Zhang Y."/>
            <person name="Yu S."/>
            <person name="Liu X."/>
            <person name="Zhang Y."/>
            <person name="Hong G."/>
            <person name="Han B."/>
            <person name="Choisne N."/>
            <person name="Demange N."/>
            <person name="Orjeda G."/>
            <person name="Samain S."/>
            <person name="Cattolico L."/>
            <person name="Pelletier E."/>
            <person name="Couloux A."/>
            <person name="Segurens B."/>
            <person name="Wincker P."/>
            <person name="D'Hont A."/>
            <person name="Scarpelli C."/>
            <person name="Weissenbach J."/>
            <person name="Salanoubat M."/>
            <person name="Quetier F."/>
            <person name="Yu Y."/>
            <person name="Kim H.R."/>
            <person name="Rambo T."/>
            <person name="Currie J."/>
            <person name="Collura K."/>
            <person name="Luo M."/>
            <person name="Yang T."/>
            <person name="Ammiraju J.S.S."/>
            <person name="Engler F."/>
            <person name="Soderlund C."/>
            <person name="Wing R.A."/>
            <person name="Palmer L.E."/>
            <person name="de la Bastide M."/>
            <person name="Spiegel L."/>
            <person name="Nascimento L."/>
            <person name="Zutavern T."/>
            <person name="O'Shaughnessy A."/>
            <person name="Dike S."/>
            <person name="Dedhia N."/>
            <person name="Preston R."/>
            <person name="Balija V."/>
            <person name="McCombie W.R."/>
            <person name="Chow T."/>
            <person name="Chen H."/>
            <person name="Chung M."/>
            <person name="Chen C."/>
            <person name="Shaw J."/>
            <person name="Wu H."/>
            <person name="Hsiao K."/>
            <person name="Chao Y."/>
            <person name="Chu M."/>
            <person name="Cheng C."/>
            <person name="Hour A."/>
            <person name="Lee P."/>
            <person name="Lin S."/>
            <person name="Lin Y."/>
            <person name="Liou J."/>
            <person name="Liu S."/>
            <person name="Hsing Y."/>
            <person name="Raghuvanshi S."/>
            <person name="Mohanty A."/>
            <person name="Bharti A.K."/>
            <person name="Gaur A."/>
            <person name="Gupta V."/>
            <person name="Kumar D."/>
            <person name="Ravi V."/>
            <person name="Vij S."/>
            <person name="Kapur A."/>
            <person name="Khurana P."/>
            <person name="Khurana P."/>
            <person name="Khurana J.P."/>
            <person name="Tyagi A.K."/>
            <person name="Gaikwad K."/>
            <person name="Singh A."/>
            <person name="Dalal V."/>
            <person name="Srivastava S."/>
            <person name="Dixit A."/>
            <person name="Pal A.K."/>
            <person name="Ghazi I.A."/>
            <person name="Yadav M."/>
            <person name="Pandit A."/>
            <person name="Bhargava A."/>
            <person name="Sureshbabu K."/>
            <person name="Batra K."/>
            <person name="Sharma T.R."/>
            <person name="Mohapatra T."/>
            <person name="Singh N.K."/>
            <person name="Messing J."/>
            <person name="Nelson A.B."/>
            <person name="Fuks G."/>
            <person name="Kavchok S."/>
            <person name="Keizer G."/>
            <person name="Linton E."/>
            <person name="Llaca V."/>
            <person name="Song R."/>
            <person name="Tanyolac B."/>
            <person name="Young S."/>
            <person name="Ho-Il K."/>
            <person name="Hahn J.H."/>
            <person name="Sangsakoo G."/>
            <person name="Vanavichit A."/>
            <person name="de Mattos Luiz.A.T."/>
            <person name="Zimmer P.D."/>
            <person name="Malone G."/>
            <person name="Dellagostin O."/>
            <person name="de Oliveira A.C."/>
            <person name="Bevan M."/>
            <person name="Bancroft I."/>
            <person name="Minx P."/>
            <person name="Cordum H."/>
            <person name="Wilson R."/>
            <person name="Cheng Z."/>
            <person name="Jin W."/>
            <person name="Jiang J."/>
            <person name="Leong S.A."/>
            <person name="Iwama H."/>
            <person name="Gojobori T."/>
            <person name="Itoh T."/>
            <person name="Niimura Y."/>
            <person name="Fujii Y."/>
            <person name="Habara T."/>
            <person name="Sakai H."/>
            <person name="Sato Y."/>
            <person name="Wilson G."/>
            <person name="Kumar K."/>
            <person name="McCouch S."/>
            <person name="Juretic N."/>
            <person name="Hoen D."/>
            <person name="Wright S."/>
            <person name="Bruskiewich R."/>
            <person name="Bureau T."/>
            <person name="Miyao A."/>
            <person name="Hirochika H."/>
            <person name="Nishikawa T."/>
            <person name="Kadowaki K."/>
            <person name="Sugiura M."/>
            <person name="Burr B."/>
            <person name="Sasaki T."/>
        </authorList>
    </citation>
    <scope>NUCLEOTIDE SEQUENCE [LARGE SCALE GENOMIC DNA]</scope>
    <source>
        <strain evidence="3">cv. Nipponbare</strain>
    </source>
</reference>
<keyword evidence="3" id="KW-1185">Reference proteome</keyword>
<protein>
    <submittedName>
        <fullName evidence="2">Os02g0738950 protein</fullName>
    </submittedName>
</protein>
<dbReference type="Gramene" id="Os02t0738950-00">
    <property type="protein sequence ID" value="Os02t0738950-00"/>
    <property type="gene ID" value="Os02g0738950"/>
</dbReference>
<dbReference type="PaxDb" id="39947-A0A0P0VPK6"/>
<evidence type="ECO:0000313" key="3">
    <source>
        <dbReference type="Proteomes" id="UP000059680"/>
    </source>
</evidence>
<reference evidence="2 3" key="3">
    <citation type="journal article" date="2013" name="Rice">
        <title>Improvement of the Oryza sativa Nipponbare reference genome using next generation sequence and optical map data.</title>
        <authorList>
            <person name="Kawahara Y."/>
            <person name="de la Bastide M."/>
            <person name="Hamilton J.P."/>
            <person name="Kanamori H."/>
            <person name="McCombie W.R."/>
            <person name="Ouyang S."/>
            <person name="Schwartz D.C."/>
            <person name="Tanaka T."/>
            <person name="Wu J."/>
            <person name="Zhou S."/>
            <person name="Childs K.L."/>
            <person name="Davidson R.M."/>
            <person name="Lin H."/>
            <person name="Quesada-Ocampo L."/>
            <person name="Vaillancourt B."/>
            <person name="Sakai H."/>
            <person name="Lee S.S."/>
            <person name="Kim J."/>
            <person name="Numa H."/>
            <person name="Itoh T."/>
            <person name="Buell C.R."/>
            <person name="Matsumoto T."/>
        </authorList>
    </citation>
    <scope>NUCLEOTIDE SEQUENCE [LARGE SCALE GENOMIC DNA]</scope>
    <source>
        <strain evidence="3">cv. Nipponbare</strain>
    </source>
</reference>
<name>A0A0P0VPK6_ORYSJ</name>
<feature type="signal peptide" evidence="1">
    <location>
        <begin position="1"/>
        <end position="18"/>
    </location>
</feature>
<dbReference type="Proteomes" id="UP000059680">
    <property type="component" value="Chromosome 2"/>
</dbReference>
<keyword evidence="1" id="KW-0732">Signal</keyword>
<reference evidence="2 3" key="2">
    <citation type="journal article" date="2013" name="Plant Cell Physiol.">
        <title>Rice Annotation Project Database (RAP-DB): an integrative and interactive database for rice genomics.</title>
        <authorList>
            <person name="Sakai H."/>
            <person name="Lee S.S."/>
            <person name="Tanaka T."/>
            <person name="Numa H."/>
            <person name="Kim J."/>
            <person name="Kawahara Y."/>
            <person name="Wakimoto H."/>
            <person name="Yang C.C."/>
            <person name="Iwamoto M."/>
            <person name="Abe T."/>
            <person name="Yamada Y."/>
            <person name="Muto A."/>
            <person name="Inokuchi H."/>
            <person name="Ikemura T."/>
            <person name="Matsumoto T."/>
            <person name="Sasaki T."/>
            <person name="Itoh T."/>
        </authorList>
    </citation>
    <scope>NUCLEOTIDE SEQUENCE [LARGE SCALE GENOMIC DNA]</scope>
    <source>
        <strain evidence="3">cv. Nipponbare</strain>
    </source>
</reference>
<dbReference type="EMBL" id="AP014958">
    <property type="protein sequence ID" value="BAS80829.1"/>
    <property type="molecule type" value="Genomic_DNA"/>
</dbReference>